<dbReference type="Gene3D" id="1.10.10.10">
    <property type="entry name" value="Winged helix-like DNA-binding domain superfamily/Winged helix DNA-binding domain"/>
    <property type="match status" value="1"/>
</dbReference>
<keyword evidence="3" id="KW-0804">Transcription</keyword>
<dbReference type="PANTHER" id="PTHR33204:SF39">
    <property type="entry name" value="TRANSCRIPTIONAL REGULATORY PROTEIN"/>
    <property type="match status" value="1"/>
</dbReference>
<dbReference type="EMBL" id="QFQD01000012">
    <property type="protein sequence ID" value="PZQ84202.1"/>
    <property type="molecule type" value="Genomic_DNA"/>
</dbReference>
<feature type="domain" description="HTH hxlR-type" evidence="4">
    <location>
        <begin position="14"/>
        <end position="112"/>
    </location>
</feature>
<keyword evidence="1" id="KW-0805">Transcription regulation</keyword>
<evidence type="ECO:0000256" key="2">
    <source>
        <dbReference type="ARBA" id="ARBA00023125"/>
    </source>
</evidence>
<evidence type="ECO:0000313" key="5">
    <source>
        <dbReference type="EMBL" id="PZQ84202.1"/>
    </source>
</evidence>
<dbReference type="Pfam" id="PF01638">
    <property type="entry name" value="HxlR"/>
    <property type="match status" value="1"/>
</dbReference>
<name>A0A2W5R5D2_ANCNO</name>
<gene>
    <name evidence="5" type="ORF">DI549_05525</name>
</gene>
<dbReference type="InterPro" id="IPR036388">
    <property type="entry name" value="WH-like_DNA-bd_sf"/>
</dbReference>
<keyword evidence="2" id="KW-0238">DNA-binding</keyword>
<comment type="caution">
    <text evidence="5">The sequence shown here is derived from an EMBL/GenBank/DDBJ whole genome shotgun (WGS) entry which is preliminary data.</text>
</comment>
<dbReference type="InterPro" id="IPR036390">
    <property type="entry name" value="WH_DNA-bd_sf"/>
</dbReference>
<evidence type="ECO:0000259" key="4">
    <source>
        <dbReference type="PROSITE" id="PS51118"/>
    </source>
</evidence>
<evidence type="ECO:0000256" key="3">
    <source>
        <dbReference type="ARBA" id="ARBA00023163"/>
    </source>
</evidence>
<organism evidence="5 6">
    <name type="scientific">Ancylobacter novellus</name>
    <name type="common">Thiobacillus novellus</name>
    <dbReference type="NCBI Taxonomy" id="921"/>
    <lineage>
        <taxon>Bacteria</taxon>
        <taxon>Pseudomonadati</taxon>
        <taxon>Pseudomonadota</taxon>
        <taxon>Alphaproteobacteria</taxon>
        <taxon>Hyphomicrobiales</taxon>
        <taxon>Xanthobacteraceae</taxon>
        <taxon>Ancylobacter</taxon>
    </lineage>
</organism>
<dbReference type="SUPFAM" id="SSF46785">
    <property type="entry name" value="Winged helix' DNA-binding domain"/>
    <property type="match status" value="1"/>
</dbReference>
<dbReference type="AlphaFoldDB" id="A0A2W5R5D2"/>
<protein>
    <submittedName>
        <fullName evidence="5">Transcriptional regulator</fullName>
    </submittedName>
</protein>
<reference evidence="5 6" key="1">
    <citation type="submission" date="2017-08" db="EMBL/GenBank/DDBJ databases">
        <title>Infants hospitalized years apart are colonized by the same room-sourced microbial strains.</title>
        <authorList>
            <person name="Brooks B."/>
            <person name="Olm M.R."/>
            <person name="Firek B.A."/>
            <person name="Baker R."/>
            <person name="Thomas B.C."/>
            <person name="Morowitz M.J."/>
            <person name="Banfield J.F."/>
        </authorList>
    </citation>
    <scope>NUCLEOTIDE SEQUENCE [LARGE SCALE GENOMIC DNA]</scope>
    <source>
        <strain evidence="5">S2_005_001_R2_27</strain>
    </source>
</reference>
<accession>A0A2W5R5D2</accession>
<sequence>MLVEIDKYALQELCPTRDVLDRIGDRWSVLVLSELEDGARRFTVLKRAIPDISQRMLAQTLRHLEADGLVTRTVFPTIPPRVDYALTDLGRSLMTPLRALVGWAEANHEAVREARKRYARTVTEGAPSTTRPMIAALG</sequence>
<dbReference type="GO" id="GO:0003677">
    <property type="term" value="F:DNA binding"/>
    <property type="evidence" value="ECO:0007669"/>
    <property type="project" value="UniProtKB-KW"/>
</dbReference>
<evidence type="ECO:0000256" key="1">
    <source>
        <dbReference type="ARBA" id="ARBA00023015"/>
    </source>
</evidence>
<proteinExistence type="predicted"/>
<dbReference type="PANTHER" id="PTHR33204">
    <property type="entry name" value="TRANSCRIPTIONAL REGULATOR, MARR FAMILY"/>
    <property type="match status" value="1"/>
</dbReference>
<evidence type="ECO:0000313" key="6">
    <source>
        <dbReference type="Proteomes" id="UP000248887"/>
    </source>
</evidence>
<dbReference type="PROSITE" id="PS51118">
    <property type="entry name" value="HTH_HXLR"/>
    <property type="match status" value="1"/>
</dbReference>
<dbReference type="InterPro" id="IPR002577">
    <property type="entry name" value="HTH_HxlR"/>
</dbReference>
<dbReference type="Proteomes" id="UP000248887">
    <property type="component" value="Unassembled WGS sequence"/>
</dbReference>